<dbReference type="GO" id="GO:0016020">
    <property type="term" value="C:membrane"/>
    <property type="evidence" value="ECO:0007669"/>
    <property type="project" value="UniProtKB-SubCell"/>
</dbReference>
<evidence type="ECO:0000313" key="9">
    <source>
        <dbReference type="Proteomes" id="UP000224567"/>
    </source>
</evidence>
<evidence type="ECO:0000256" key="4">
    <source>
        <dbReference type="ARBA" id="ARBA00022737"/>
    </source>
</evidence>
<comment type="caution">
    <text evidence="8">The sequence shown here is derived from an EMBL/GenBank/DDBJ whole genome shotgun (WGS) entry which is preliminary data.</text>
</comment>
<evidence type="ECO:0000256" key="1">
    <source>
        <dbReference type="ARBA" id="ARBA00004141"/>
    </source>
</evidence>
<reference evidence="8 9" key="1">
    <citation type="journal article" date="2017" name="Genome Biol.">
        <title>New reference genome sequences of hot pepper reveal the massive evolution of plant disease-resistance genes by retroduplication.</title>
        <authorList>
            <person name="Kim S."/>
            <person name="Park J."/>
            <person name="Yeom S.I."/>
            <person name="Kim Y.M."/>
            <person name="Seo E."/>
            <person name="Kim K.T."/>
            <person name="Kim M.S."/>
            <person name="Lee J.M."/>
            <person name="Cheong K."/>
            <person name="Shin H.S."/>
            <person name="Kim S.B."/>
            <person name="Han K."/>
            <person name="Lee J."/>
            <person name="Park M."/>
            <person name="Lee H.A."/>
            <person name="Lee H.Y."/>
            <person name="Lee Y."/>
            <person name="Oh S."/>
            <person name="Lee J.H."/>
            <person name="Choi E."/>
            <person name="Choi E."/>
            <person name="Lee S.E."/>
            <person name="Jeon J."/>
            <person name="Kim H."/>
            <person name="Choi G."/>
            <person name="Song H."/>
            <person name="Lee J."/>
            <person name="Lee S.C."/>
            <person name="Kwon J.K."/>
            <person name="Lee H.Y."/>
            <person name="Koo N."/>
            <person name="Hong Y."/>
            <person name="Kim R.W."/>
            <person name="Kang W.H."/>
            <person name="Huh J.H."/>
            <person name="Kang B.C."/>
            <person name="Yang T.J."/>
            <person name="Lee Y.H."/>
            <person name="Bennetzen J.L."/>
            <person name="Choi D."/>
        </authorList>
    </citation>
    <scope>NUCLEOTIDE SEQUENCE [LARGE SCALE GENOMIC DNA]</scope>
    <source>
        <strain evidence="9">cv. PBC81</strain>
    </source>
</reference>
<dbReference type="Pfam" id="PF00153">
    <property type="entry name" value="Mito_carr"/>
    <property type="match status" value="3"/>
</dbReference>
<evidence type="ECO:0000313" key="8">
    <source>
        <dbReference type="EMBL" id="PHT36017.1"/>
    </source>
</evidence>
<evidence type="ECO:0000256" key="2">
    <source>
        <dbReference type="ARBA" id="ARBA00022448"/>
    </source>
</evidence>
<dbReference type="Gene3D" id="1.50.40.10">
    <property type="entry name" value="Mitochondrial carrier domain"/>
    <property type="match status" value="1"/>
</dbReference>
<dbReference type="GO" id="GO:0055085">
    <property type="term" value="P:transmembrane transport"/>
    <property type="evidence" value="ECO:0007669"/>
    <property type="project" value="InterPro"/>
</dbReference>
<feature type="repeat" description="Solcar" evidence="6">
    <location>
        <begin position="39"/>
        <end position="126"/>
    </location>
</feature>
<evidence type="ECO:0000256" key="7">
    <source>
        <dbReference type="RuleBase" id="RU000488"/>
    </source>
</evidence>
<evidence type="ECO:0000256" key="5">
    <source>
        <dbReference type="ARBA" id="ARBA00023136"/>
    </source>
</evidence>
<gene>
    <name evidence="8" type="ORF">CQW23_23717</name>
</gene>
<dbReference type="Proteomes" id="UP000224567">
    <property type="component" value="Unassembled WGS sequence"/>
</dbReference>
<protein>
    <recommendedName>
        <fullName evidence="10">Mitochondrial adenine nucleotide transporter ADNT1</fullName>
    </recommendedName>
</protein>
<dbReference type="PROSITE" id="PS50920">
    <property type="entry name" value="SOLCAR"/>
    <property type="match status" value="3"/>
</dbReference>
<dbReference type="InterPro" id="IPR018108">
    <property type="entry name" value="MCP_transmembrane"/>
</dbReference>
<dbReference type="STRING" id="33114.A0A2G2VSQ4"/>
<feature type="repeat" description="Solcar" evidence="6">
    <location>
        <begin position="285"/>
        <end position="386"/>
    </location>
</feature>
<keyword evidence="2 7" id="KW-0813">Transport</keyword>
<comment type="similarity">
    <text evidence="7">Belongs to the mitochondrial carrier (TC 2.A.29) family.</text>
</comment>
<keyword evidence="4" id="KW-0677">Repeat</keyword>
<dbReference type="AlphaFoldDB" id="A0A2G2VSQ4"/>
<evidence type="ECO:0000256" key="6">
    <source>
        <dbReference type="PROSITE-ProRule" id="PRU00282"/>
    </source>
</evidence>
<keyword evidence="5 6" id="KW-0472">Membrane</keyword>
<dbReference type="InterPro" id="IPR023395">
    <property type="entry name" value="MCP_dom_sf"/>
</dbReference>
<dbReference type="OrthoDB" id="270584at2759"/>
<evidence type="ECO:0008006" key="10">
    <source>
        <dbReference type="Google" id="ProtNLM"/>
    </source>
</evidence>
<proteinExistence type="inferred from homology"/>
<dbReference type="PANTHER" id="PTHR24089">
    <property type="entry name" value="SOLUTE CARRIER FAMILY 25"/>
    <property type="match status" value="1"/>
</dbReference>
<name>A0A2G2VSQ4_CAPBA</name>
<comment type="subcellular location">
    <subcellularLocation>
        <location evidence="1">Membrane</location>
        <topology evidence="1">Multi-pass membrane protein</topology>
    </subcellularLocation>
</comment>
<dbReference type="PRINTS" id="PR00926">
    <property type="entry name" value="MITOCARRIER"/>
</dbReference>
<dbReference type="InterPro" id="IPR002067">
    <property type="entry name" value="MCP"/>
</dbReference>
<dbReference type="EMBL" id="MLFT02000010">
    <property type="protein sequence ID" value="PHT36017.1"/>
    <property type="molecule type" value="Genomic_DNA"/>
</dbReference>
<organism evidence="8 9">
    <name type="scientific">Capsicum baccatum</name>
    <name type="common">Peruvian pepper</name>
    <dbReference type="NCBI Taxonomy" id="33114"/>
    <lineage>
        <taxon>Eukaryota</taxon>
        <taxon>Viridiplantae</taxon>
        <taxon>Streptophyta</taxon>
        <taxon>Embryophyta</taxon>
        <taxon>Tracheophyta</taxon>
        <taxon>Spermatophyta</taxon>
        <taxon>Magnoliopsida</taxon>
        <taxon>eudicotyledons</taxon>
        <taxon>Gunneridae</taxon>
        <taxon>Pentapetalae</taxon>
        <taxon>asterids</taxon>
        <taxon>lamiids</taxon>
        <taxon>Solanales</taxon>
        <taxon>Solanaceae</taxon>
        <taxon>Solanoideae</taxon>
        <taxon>Capsiceae</taxon>
        <taxon>Capsicum</taxon>
    </lineage>
</organism>
<reference evidence="9" key="2">
    <citation type="journal article" date="2017" name="J. Anim. Genet.">
        <title>Multiple reference genome sequences of hot pepper reveal the massive evolution of plant disease resistance genes by retroduplication.</title>
        <authorList>
            <person name="Kim S."/>
            <person name="Park J."/>
            <person name="Yeom S.-I."/>
            <person name="Kim Y.-M."/>
            <person name="Seo E."/>
            <person name="Kim K.-T."/>
            <person name="Kim M.-S."/>
            <person name="Lee J.M."/>
            <person name="Cheong K."/>
            <person name="Shin H.-S."/>
            <person name="Kim S.-B."/>
            <person name="Han K."/>
            <person name="Lee J."/>
            <person name="Park M."/>
            <person name="Lee H.-A."/>
            <person name="Lee H.-Y."/>
            <person name="Lee Y."/>
            <person name="Oh S."/>
            <person name="Lee J.H."/>
            <person name="Choi E."/>
            <person name="Choi E."/>
            <person name="Lee S.E."/>
            <person name="Jeon J."/>
            <person name="Kim H."/>
            <person name="Choi G."/>
            <person name="Song H."/>
            <person name="Lee J."/>
            <person name="Lee S.-C."/>
            <person name="Kwon J.-K."/>
            <person name="Lee H.-Y."/>
            <person name="Koo N."/>
            <person name="Hong Y."/>
            <person name="Kim R.W."/>
            <person name="Kang W.-H."/>
            <person name="Huh J.H."/>
            <person name="Kang B.-C."/>
            <person name="Yang T.-J."/>
            <person name="Lee Y.-H."/>
            <person name="Bennetzen J.L."/>
            <person name="Choi D."/>
        </authorList>
    </citation>
    <scope>NUCLEOTIDE SEQUENCE [LARGE SCALE GENOMIC DNA]</scope>
    <source>
        <strain evidence="9">cv. PBC81</strain>
    </source>
</reference>
<feature type="repeat" description="Solcar" evidence="6">
    <location>
        <begin position="182"/>
        <end position="270"/>
    </location>
</feature>
<evidence type="ECO:0000256" key="3">
    <source>
        <dbReference type="ARBA" id="ARBA00022692"/>
    </source>
</evidence>
<keyword evidence="9" id="KW-1185">Reference proteome</keyword>
<accession>A0A2G2VSQ4</accession>
<dbReference type="SUPFAM" id="SSF103506">
    <property type="entry name" value="Mitochondrial carrier"/>
    <property type="match status" value="1"/>
</dbReference>
<sequence length="395" mass="42667">MASEDVKAARDAAVEKIVNLAEEAKLAREEIKPTSHAVFSICKSLVAGGVAGGVSRTAVAPLERLKILLQVQNPHNIKYNGTIQGLKYIWRTEGFKGLFKGNGTNCARIVPNSAVKFFSYEQASNSSLNSCSANVCLACGKKSFIEHLTYGCCSSCTTLCLFAVQMGETQSVKQKDAEDAQLTPLLRLGAGACAGIIAMSATYPMDMVRGRLTVQTEKSPYQYRGMFHALSTVLREEGPRALYKGWTPSVIGVIPYVGLNFAVYESLKDWLIKAKPFGLVDDSELGVVTRLACGAAAGTVGQTVAYPLDVIRRRMQMVGWSHAASIVTGDGRGKAPLEYTGMIDAFRKTVKYEGVRALYKGLVPNSVKVVPSISIAFVAYEQVKDLLGVEIRISD</sequence>
<keyword evidence="3 6" id="KW-0812">Transmembrane</keyword>